<dbReference type="GO" id="GO:0032259">
    <property type="term" value="P:methylation"/>
    <property type="evidence" value="ECO:0007669"/>
    <property type="project" value="UniProtKB-KW"/>
</dbReference>
<dbReference type="GO" id="GO:0005654">
    <property type="term" value="C:nucleoplasm"/>
    <property type="evidence" value="ECO:0007669"/>
    <property type="project" value="TreeGrafter"/>
</dbReference>
<evidence type="ECO:0000256" key="4">
    <source>
        <dbReference type="ARBA" id="ARBA00022691"/>
    </source>
</evidence>
<dbReference type="InterPro" id="IPR028564">
    <property type="entry name" value="MT_TRM10-typ"/>
</dbReference>
<dbReference type="Gene3D" id="3.40.1280.30">
    <property type="match status" value="1"/>
</dbReference>
<feature type="region of interest" description="Disordered" evidence="10">
    <location>
        <begin position="397"/>
        <end position="451"/>
    </location>
</feature>
<evidence type="ECO:0000313" key="13">
    <source>
        <dbReference type="EMBL" id="KAF0314679.1"/>
    </source>
</evidence>
<evidence type="ECO:0000256" key="3">
    <source>
        <dbReference type="ARBA" id="ARBA00022679"/>
    </source>
</evidence>
<feature type="chain" id="PRO_5025656126" description="RNA (guanine-9-)-methyltransferase domain-containing protein 1" evidence="11">
    <location>
        <begin position="18"/>
        <end position="451"/>
    </location>
</feature>
<dbReference type="Proteomes" id="UP000440578">
    <property type="component" value="Unassembled WGS sequence"/>
</dbReference>
<comment type="caution">
    <text evidence="13">The sequence shown here is derived from an EMBL/GenBank/DDBJ whole genome shotgun (WGS) entry which is preliminary data.</text>
</comment>
<dbReference type="CDD" id="cd18102">
    <property type="entry name" value="Trm10_MRRP1"/>
    <property type="match status" value="1"/>
</dbReference>
<dbReference type="AlphaFoldDB" id="A0A6A4XB96"/>
<evidence type="ECO:0000256" key="5">
    <source>
        <dbReference type="ARBA" id="ARBA00022694"/>
    </source>
</evidence>
<evidence type="ECO:0000256" key="6">
    <source>
        <dbReference type="ARBA" id="ARBA00022946"/>
    </source>
</evidence>
<feature type="compositionally biased region" description="Low complexity" evidence="10">
    <location>
        <begin position="399"/>
        <end position="416"/>
    </location>
</feature>
<keyword evidence="6" id="KW-0809">Transit peptide</keyword>
<dbReference type="GO" id="GO:0008168">
    <property type="term" value="F:methyltransferase activity"/>
    <property type="evidence" value="ECO:0007669"/>
    <property type="project" value="UniProtKB-KW"/>
</dbReference>
<sequence length="451" mass="52011">MLVLLAILVYYINQHGSFQLTMLYLASIRFCCLSHQHYPHLFSQSLTTMLGRLLLARSGRLGLVAALCPRRPLCTQPADPERVSEALGLPESDERRRQLHLIMLEYSEMQVSGSRVPDSMSNYDWGELLRLGSYSARRKYLGYLFKREKSREADAERRKRKAEERREKLARELESRPSHIRYGLGHNTIFHRVTDTTIKSWEEQRLYTAMRFGQPLVMDLSFEPHMTRRENKNTAQQLTMLFANNRSALDPFDLHLCNVNPQGEIMEFLRRVIPSVEEPGFPLHLNRENYLDLYPKERLVYLTPHCRNELREFDHDAVYVVGGVVDLVKGRPLSLAKAKKEGIKMAKLPLQRYLNVGPSFSTSLTLVAMGQILLDLQAGAGWEHALRHVPRRGLLTPEQQQAQAERQQSRLQSLQEAAERRRQRWERAAQQAAGERRAPPGGGGWRGARPR</sequence>
<evidence type="ECO:0000256" key="9">
    <source>
        <dbReference type="ARBA" id="ARBA00029803"/>
    </source>
</evidence>
<protein>
    <recommendedName>
        <fullName evidence="9">RNA (guanine-9-)-methyltransferase domain-containing protein 1</fullName>
    </recommendedName>
</protein>
<dbReference type="GO" id="GO:0070131">
    <property type="term" value="P:positive regulation of mitochondrial translation"/>
    <property type="evidence" value="ECO:0007669"/>
    <property type="project" value="TreeGrafter"/>
</dbReference>
<dbReference type="InterPro" id="IPR007356">
    <property type="entry name" value="tRNA_m1G_MeTrfase_euk"/>
</dbReference>
<keyword evidence="2" id="KW-0489">Methyltransferase</keyword>
<dbReference type="PANTHER" id="PTHR13563">
    <property type="entry name" value="TRNA (GUANINE-9-) METHYLTRANSFERASE"/>
    <property type="match status" value="1"/>
</dbReference>
<dbReference type="PANTHER" id="PTHR13563:SF5">
    <property type="entry name" value="TRNA METHYLTRANSFERASE 10 HOMOLOG C"/>
    <property type="match status" value="1"/>
</dbReference>
<keyword evidence="3" id="KW-0808">Transferase</keyword>
<keyword evidence="5" id="KW-0819">tRNA processing</keyword>
<dbReference type="InterPro" id="IPR025812">
    <property type="entry name" value="Trm10_C_MTase_dom"/>
</dbReference>
<gene>
    <name evidence="13" type="primary">trmt10c_2</name>
    <name evidence="13" type="ORF">FJT64_014883</name>
</gene>
<dbReference type="OrthoDB" id="9976048at2759"/>
<feature type="domain" description="SAM-dependent MTase TRM10-type" evidence="12">
    <location>
        <begin position="202"/>
        <end position="396"/>
    </location>
</feature>
<keyword evidence="7" id="KW-0175">Coiled coil</keyword>
<reference evidence="13 14" key="1">
    <citation type="submission" date="2019-07" db="EMBL/GenBank/DDBJ databases">
        <title>Draft genome assembly of a fouling barnacle, Amphibalanus amphitrite (Darwin, 1854): The first reference genome for Thecostraca.</title>
        <authorList>
            <person name="Kim W."/>
        </authorList>
    </citation>
    <scope>NUCLEOTIDE SEQUENCE [LARGE SCALE GENOMIC DNA]</scope>
    <source>
        <strain evidence="13">SNU_AA5</strain>
        <tissue evidence="13">Soma without cirri and trophi</tissue>
    </source>
</reference>
<dbReference type="EMBL" id="VIIS01000006">
    <property type="protein sequence ID" value="KAF0314679.1"/>
    <property type="molecule type" value="Genomic_DNA"/>
</dbReference>
<evidence type="ECO:0000313" key="14">
    <source>
        <dbReference type="Proteomes" id="UP000440578"/>
    </source>
</evidence>
<keyword evidence="14" id="KW-1185">Reference proteome</keyword>
<evidence type="ECO:0000256" key="2">
    <source>
        <dbReference type="ARBA" id="ARBA00022603"/>
    </source>
</evidence>
<dbReference type="PROSITE" id="PS51675">
    <property type="entry name" value="SAM_MT_TRM10"/>
    <property type="match status" value="1"/>
</dbReference>
<dbReference type="InterPro" id="IPR038459">
    <property type="entry name" value="MT_TRM10-typ_sf"/>
</dbReference>
<name>A0A6A4XB96_AMPAM</name>
<dbReference type="GO" id="GO:0005739">
    <property type="term" value="C:mitochondrion"/>
    <property type="evidence" value="ECO:0007669"/>
    <property type="project" value="UniProtKB-SubCell"/>
</dbReference>
<keyword evidence="8" id="KW-0496">Mitochondrion</keyword>
<dbReference type="GO" id="GO:0097745">
    <property type="term" value="P:mitochondrial tRNA 5'-end processing"/>
    <property type="evidence" value="ECO:0007669"/>
    <property type="project" value="TreeGrafter"/>
</dbReference>
<organism evidence="13 14">
    <name type="scientific">Amphibalanus amphitrite</name>
    <name type="common">Striped barnacle</name>
    <name type="synonym">Balanus amphitrite</name>
    <dbReference type="NCBI Taxonomy" id="1232801"/>
    <lineage>
        <taxon>Eukaryota</taxon>
        <taxon>Metazoa</taxon>
        <taxon>Ecdysozoa</taxon>
        <taxon>Arthropoda</taxon>
        <taxon>Crustacea</taxon>
        <taxon>Multicrustacea</taxon>
        <taxon>Cirripedia</taxon>
        <taxon>Thoracica</taxon>
        <taxon>Thoracicalcarea</taxon>
        <taxon>Balanomorpha</taxon>
        <taxon>Balanoidea</taxon>
        <taxon>Balanidae</taxon>
        <taxon>Amphibalaninae</taxon>
        <taxon>Amphibalanus</taxon>
    </lineage>
</organism>
<keyword evidence="4" id="KW-0949">S-adenosyl-L-methionine</keyword>
<evidence type="ECO:0000256" key="11">
    <source>
        <dbReference type="SAM" id="SignalP"/>
    </source>
</evidence>
<feature type="region of interest" description="Disordered" evidence="10">
    <location>
        <begin position="152"/>
        <end position="171"/>
    </location>
</feature>
<evidence type="ECO:0000256" key="7">
    <source>
        <dbReference type="ARBA" id="ARBA00023054"/>
    </source>
</evidence>
<proteinExistence type="predicted"/>
<evidence type="ECO:0000259" key="12">
    <source>
        <dbReference type="PROSITE" id="PS51675"/>
    </source>
</evidence>
<feature type="compositionally biased region" description="Gly residues" evidence="10">
    <location>
        <begin position="440"/>
        <end position="451"/>
    </location>
</feature>
<evidence type="ECO:0000256" key="1">
    <source>
        <dbReference type="ARBA" id="ARBA00004173"/>
    </source>
</evidence>
<keyword evidence="11" id="KW-0732">Signal</keyword>
<evidence type="ECO:0000256" key="8">
    <source>
        <dbReference type="ARBA" id="ARBA00023128"/>
    </source>
</evidence>
<comment type="subcellular location">
    <subcellularLocation>
        <location evidence="1">Mitochondrion</location>
    </subcellularLocation>
</comment>
<accession>A0A6A4XB96</accession>
<evidence type="ECO:0000256" key="10">
    <source>
        <dbReference type="SAM" id="MobiDB-lite"/>
    </source>
</evidence>
<feature type="signal peptide" evidence="11">
    <location>
        <begin position="1"/>
        <end position="17"/>
    </location>
</feature>
<dbReference type="GO" id="GO:0000049">
    <property type="term" value="F:tRNA binding"/>
    <property type="evidence" value="ECO:0007669"/>
    <property type="project" value="TreeGrafter"/>
</dbReference>